<accession>A0A2W2BL30</accession>
<dbReference type="Proteomes" id="UP000248745">
    <property type="component" value="Unassembled WGS sequence"/>
</dbReference>
<keyword evidence="2" id="KW-1185">Reference proteome</keyword>
<evidence type="ECO:0000313" key="2">
    <source>
        <dbReference type="Proteomes" id="UP000248745"/>
    </source>
</evidence>
<dbReference type="EMBL" id="QKTW01000006">
    <property type="protein sequence ID" value="PZF74136.1"/>
    <property type="molecule type" value="Genomic_DNA"/>
</dbReference>
<gene>
    <name evidence="1" type="ORF">DN068_03740</name>
</gene>
<organism evidence="1 2">
    <name type="scientific">Taibaiella soli</name>
    <dbReference type="NCBI Taxonomy" id="1649169"/>
    <lineage>
        <taxon>Bacteria</taxon>
        <taxon>Pseudomonadati</taxon>
        <taxon>Bacteroidota</taxon>
        <taxon>Chitinophagia</taxon>
        <taxon>Chitinophagales</taxon>
        <taxon>Chitinophagaceae</taxon>
        <taxon>Taibaiella</taxon>
    </lineage>
</organism>
<dbReference type="AlphaFoldDB" id="A0A2W2BL30"/>
<reference evidence="1 2" key="1">
    <citation type="submission" date="2018-06" db="EMBL/GenBank/DDBJ databases">
        <title>Mucibacter soli gen. nov., sp. nov., a new member of the family Chitinophagaceae producing mucin.</title>
        <authorList>
            <person name="Kim M.-K."/>
            <person name="Park S."/>
            <person name="Kim T.-S."/>
            <person name="Joung Y."/>
            <person name="Han J.-H."/>
            <person name="Kim S.B."/>
        </authorList>
    </citation>
    <scope>NUCLEOTIDE SEQUENCE [LARGE SCALE GENOMIC DNA]</scope>
    <source>
        <strain evidence="1 2">R1-15</strain>
    </source>
</reference>
<comment type="caution">
    <text evidence="1">The sequence shown here is derived from an EMBL/GenBank/DDBJ whole genome shotgun (WGS) entry which is preliminary data.</text>
</comment>
<proteinExistence type="predicted"/>
<protein>
    <submittedName>
        <fullName evidence="1">Uncharacterized protein</fullName>
    </submittedName>
</protein>
<name>A0A2W2BL30_9BACT</name>
<evidence type="ECO:0000313" key="1">
    <source>
        <dbReference type="EMBL" id="PZF74136.1"/>
    </source>
</evidence>
<sequence length="181" mass="20320">MSLAQNDLDDHSVPWNELLKTPLSCRVVYDDATINGIAQLEYTAFATRLLINDNAGGKIEIKPGDHQLKRLVLYQSGDSLVLVRATATARQLSRMLYEGKLSLYDNNFSFDHCSVGAYTSIRPVYLKLPEAPIFYTRSFKGYRKELVKLINNVYGIHLNAIAFNSLQEIIAYLSQADGARS</sequence>